<gene>
    <name evidence="10" type="ORF">SKAU_G00344950</name>
</gene>
<dbReference type="InterPro" id="IPR029012">
    <property type="entry name" value="Helix_hairpin_bin_sf"/>
</dbReference>
<dbReference type="PANTHER" id="PTHR13678">
    <property type="entry name" value="VACUOLAR PROTEIN SORTING-ASSOCIATED PROTEIN 37"/>
    <property type="match status" value="1"/>
</dbReference>
<evidence type="ECO:0000256" key="4">
    <source>
        <dbReference type="ARBA" id="ARBA00022753"/>
    </source>
</evidence>
<dbReference type="GO" id="GO:0006612">
    <property type="term" value="P:protein targeting to membrane"/>
    <property type="evidence" value="ECO:0007669"/>
    <property type="project" value="TreeGrafter"/>
</dbReference>
<feature type="compositionally biased region" description="Pro residues" evidence="8">
    <location>
        <begin position="252"/>
        <end position="261"/>
    </location>
</feature>
<keyword evidence="3 7" id="KW-0813">Transport</keyword>
<dbReference type="GO" id="GO:0043162">
    <property type="term" value="P:ubiquitin-dependent protein catabolic process via the multivesicular body sorting pathway"/>
    <property type="evidence" value="ECO:0007669"/>
    <property type="project" value="TreeGrafter"/>
</dbReference>
<dbReference type="PANTHER" id="PTHR13678:SF12">
    <property type="entry name" value="VACUOLAR PROTEIN SORTING-ASSOCIATED PROTEIN 37D"/>
    <property type="match status" value="1"/>
</dbReference>
<dbReference type="GO" id="GO:0006623">
    <property type="term" value="P:protein targeting to vacuole"/>
    <property type="evidence" value="ECO:0007669"/>
    <property type="project" value="TreeGrafter"/>
</dbReference>
<comment type="similarity">
    <text evidence="2">Belongs to the VPS37 family.</text>
</comment>
<evidence type="ECO:0000256" key="7">
    <source>
        <dbReference type="PROSITE-ProRule" id="PRU00646"/>
    </source>
</evidence>
<evidence type="ECO:0000256" key="6">
    <source>
        <dbReference type="ARBA" id="ARBA00025010"/>
    </source>
</evidence>
<evidence type="ECO:0000256" key="1">
    <source>
        <dbReference type="ARBA" id="ARBA00004633"/>
    </source>
</evidence>
<keyword evidence="5 7" id="KW-0653">Protein transport</keyword>
<comment type="function">
    <text evidence="6">Component of the ESCRT-I complex, a regulator of vesicular trafficking process. Required for the sorting of endocytic ubiquitinated cargos into multivesicular bodies. May be involved in cell growth and differentiation.</text>
</comment>
<evidence type="ECO:0000259" key="9">
    <source>
        <dbReference type="PROSITE" id="PS51314"/>
    </source>
</evidence>
<feature type="compositionally biased region" description="Polar residues" evidence="8">
    <location>
        <begin position="197"/>
        <end position="211"/>
    </location>
</feature>
<dbReference type="InterPro" id="IPR009851">
    <property type="entry name" value="Mod_r"/>
</dbReference>
<dbReference type="EMBL" id="JAINUF010000016">
    <property type="protein sequence ID" value="KAJ8339862.1"/>
    <property type="molecule type" value="Genomic_DNA"/>
</dbReference>
<dbReference type="Pfam" id="PF07200">
    <property type="entry name" value="Mod_r"/>
    <property type="match status" value="1"/>
</dbReference>
<feature type="compositionally biased region" description="Pro residues" evidence="8">
    <location>
        <begin position="233"/>
        <end position="244"/>
    </location>
</feature>
<proteinExistence type="inferred from homology"/>
<evidence type="ECO:0000256" key="5">
    <source>
        <dbReference type="ARBA" id="ARBA00022927"/>
    </source>
</evidence>
<feature type="region of interest" description="Disordered" evidence="8">
    <location>
        <begin position="167"/>
        <end position="357"/>
    </location>
</feature>
<protein>
    <recommendedName>
        <fullName evidence="9">VPS37 C-terminal domain-containing protein</fullName>
    </recommendedName>
</protein>
<sequence length="357" mass="38815">MSCGDKLMEKIQDLSPSELQDLLDDTGKVESLVQESDEVQTAQLDREMTLASNRSLAEQNLGLKPQLESQRDCLVEKYSLLEGVRETYQQHCTQRDGIMGQVTPEGLLSRLQTEGAGTEAESEMLADQFLDGSLSLDSFLEHFLSLRSLAHKRRVRIEKLQDILRQKREGGADAPPGVMTSQTSAVHEAGAAVAPSPWQQQHTDQQQNSIADSKPDHGSFPNSSQSTTNHPLPYTPYPSSPPNRPAVSAPGPNNPQAPFQPYPSQSFSPAPSFPTPVPGFPAHAGFGPAACPYPVQPNFPGLPRSQFRPYGSATPPYPSQYPFPGYNYPPGPGVPPSQPPSGRPLYRPGFGLPQSYS</sequence>
<dbReference type="OrthoDB" id="10004364at2759"/>
<feature type="compositionally biased region" description="Low complexity" evidence="8">
    <location>
        <begin position="280"/>
        <end position="290"/>
    </location>
</feature>
<comment type="subcellular location">
    <subcellularLocation>
        <location evidence="1">Late endosome membrane</location>
        <topology evidence="1">Peripheral membrane protein</topology>
    </subcellularLocation>
</comment>
<feature type="domain" description="VPS37 C-terminal" evidence="9">
    <location>
        <begin position="85"/>
        <end position="174"/>
    </location>
</feature>
<reference evidence="10" key="1">
    <citation type="journal article" date="2023" name="Science">
        <title>Genome structures resolve the early diversification of teleost fishes.</title>
        <authorList>
            <person name="Parey E."/>
            <person name="Louis A."/>
            <person name="Montfort J."/>
            <person name="Bouchez O."/>
            <person name="Roques C."/>
            <person name="Iampietro C."/>
            <person name="Lluch J."/>
            <person name="Castinel A."/>
            <person name="Donnadieu C."/>
            <person name="Desvignes T."/>
            <person name="Floi Bucao C."/>
            <person name="Jouanno E."/>
            <person name="Wen M."/>
            <person name="Mejri S."/>
            <person name="Dirks R."/>
            <person name="Jansen H."/>
            <person name="Henkel C."/>
            <person name="Chen W.J."/>
            <person name="Zahm M."/>
            <person name="Cabau C."/>
            <person name="Klopp C."/>
            <person name="Thompson A.W."/>
            <person name="Robinson-Rechavi M."/>
            <person name="Braasch I."/>
            <person name="Lecointre G."/>
            <person name="Bobe J."/>
            <person name="Postlethwait J.H."/>
            <person name="Berthelot C."/>
            <person name="Roest Crollius H."/>
            <person name="Guiguen Y."/>
        </authorList>
    </citation>
    <scope>NUCLEOTIDE SEQUENCE</scope>
    <source>
        <strain evidence="10">WJC10195</strain>
    </source>
</reference>
<keyword evidence="4" id="KW-0967">Endosome</keyword>
<accession>A0A9Q1EJD7</accession>
<evidence type="ECO:0000256" key="3">
    <source>
        <dbReference type="ARBA" id="ARBA00022448"/>
    </source>
</evidence>
<dbReference type="GO" id="GO:0000813">
    <property type="term" value="C:ESCRT I complex"/>
    <property type="evidence" value="ECO:0007669"/>
    <property type="project" value="UniProtKB-ARBA"/>
</dbReference>
<organism evidence="10 11">
    <name type="scientific">Synaphobranchus kaupii</name>
    <name type="common">Kaup's arrowtooth eel</name>
    <dbReference type="NCBI Taxonomy" id="118154"/>
    <lineage>
        <taxon>Eukaryota</taxon>
        <taxon>Metazoa</taxon>
        <taxon>Chordata</taxon>
        <taxon>Craniata</taxon>
        <taxon>Vertebrata</taxon>
        <taxon>Euteleostomi</taxon>
        <taxon>Actinopterygii</taxon>
        <taxon>Neopterygii</taxon>
        <taxon>Teleostei</taxon>
        <taxon>Anguilliformes</taxon>
        <taxon>Synaphobranchidae</taxon>
        <taxon>Synaphobranchus</taxon>
    </lineage>
</organism>
<dbReference type="Proteomes" id="UP001152622">
    <property type="component" value="Chromosome 16"/>
</dbReference>
<dbReference type="Gene3D" id="1.10.287.660">
    <property type="entry name" value="Helix hairpin bin"/>
    <property type="match status" value="1"/>
</dbReference>
<dbReference type="GO" id="GO:0031902">
    <property type="term" value="C:late endosome membrane"/>
    <property type="evidence" value="ECO:0007669"/>
    <property type="project" value="UniProtKB-SubCell"/>
</dbReference>
<keyword evidence="11" id="KW-1185">Reference proteome</keyword>
<feature type="compositionally biased region" description="Polar residues" evidence="8">
    <location>
        <begin position="220"/>
        <end position="230"/>
    </location>
</feature>
<comment type="caution">
    <text evidence="10">The sequence shown here is derived from an EMBL/GenBank/DDBJ whole genome shotgun (WGS) entry which is preliminary data.</text>
</comment>
<dbReference type="AlphaFoldDB" id="A0A9Q1EJD7"/>
<name>A0A9Q1EJD7_SYNKA</name>
<dbReference type="PROSITE" id="PS51314">
    <property type="entry name" value="VPS37_C"/>
    <property type="match status" value="1"/>
</dbReference>
<feature type="compositionally biased region" description="Pro residues" evidence="8">
    <location>
        <begin position="315"/>
        <end position="342"/>
    </location>
</feature>
<evidence type="ECO:0000313" key="10">
    <source>
        <dbReference type="EMBL" id="KAJ8339862.1"/>
    </source>
</evidence>
<evidence type="ECO:0000256" key="2">
    <source>
        <dbReference type="ARBA" id="ARBA00007617"/>
    </source>
</evidence>
<evidence type="ECO:0000256" key="8">
    <source>
        <dbReference type="SAM" id="MobiDB-lite"/>
    </source>
</evidence>
<evidence type="ECO:0000313" key="11">
    <source>
        <dbReference type="Proteomes" id="UP001152622"/>
    </source>
</evidence>